<protein>
    <submittedName>
        <fullName evidence="4">Polysaccharide export outer membrane protein</fullName>
    </submittedName>
</protein>
<dbReference type="AlphaFoldDB" id="A0A3N2DPC8"/>
<reference evidence="4 5" key="1">
    <citation type="submission" date="2018-11" db="EMBL/GenBank/DDBJ databases">
        <title>Genomic Encyclopedia of Type Strains, Phase IV (KMG-IV): sequencing the most valuable type-strain genomes for metagenomic binning, comparative biology and taxonomic classification.</title>
        <authorList>
            <person name="Goeker M."/>
        </authorList>
    </citation>
    <scope>NUCLEOTIDE SEQUENCE [LARGE SCALE GENOMIC DNA]</scope>
    <source>
        <strain evidence="4 5">DSM 100316</strain>
    </source>
</reference>
<proteinExistence type="predicted"/>
<gene>
    <name evidence="4" type="ORF">EDC56_1951</name>
</gene>
<dbReference type="PANTHER" id="PTHR33619:SF3">
    <property type="entry name" value="POLYSACCHARIDE EXPORT PROTEIN GFCE-RELATED"/>
    <property type="match status" value="1"/>
</dbReference>
<dbReference type="GO" id="GO:0015159">
    <property type="term" value="F:polysaccharide transmembrane transporter activity"/>
    <property type="evidence" value="ECO:0007669"/>
    <property type="project" value="InterPro"/>
</dbReference>
<dbReference type="InterPro" id="IPR019554">
    <property type="entry name" value="Soluble_ligand-bd"/>
</dbReference>
<evidence type="ECO:0000256" key="1">
    <source>
        <dbReference type="ARBA" id="ARBA00022729"/>
    </source>
</evidence>
<dbReference type="EMBL" id="RKHR01000004">
    <property type="protein sequence ID" value="ROS01509.1"/>
    <property type="molecule type" value="Genomic_DNA"/>
</dbReference>
<keyword evidence="5" id="KW-1185">Reference proteome</keyword>
<dbReference type="Pfam" id="PF02563">
    <property type="entry name" value="Poly_export"/>
    <property type="match status" value="1"/>
</dbReference>
<dbReference type="InterPro" id="IPR003715">
    <property type="entry name" value="Poly_export_N"/>
</dbReference>
<organism evidence="4 5">
    <name type="scientific">Sinobacterium caligoides</name>
    <dbReference type="NCBI Taxonomy" id="933926"/>
    <lineage>
        <taxon>Bacteria</taxon>
        <taxon>Pseudomonadati</taxon>
        <taxon>Pseudomonadota</taxon>
        <taxon>Gammaproteobacteria</taxon>
        <taxon>Cellvibrionales</taxon>
        <taxon>Spongiibacteraceae</taxon>
        <taxon>Sinobacterium</taxon>
    </lineage>
</organism>
<evidence type="ECO:0000259" key="2">
    <source>
        <dbReference type="Pfam" id="PF02563"/>
    </source>
</evidence>
<dbReference type="Proteomes" id="UP000275394">
    <property type="component" value="Unassembled WGS sequence"/>
</dbReference>
<sequence length="367" mass="41233">MLKKTISEGSIINHNGSKFHLRVCLFQLSTFLLLFGCSANIKQVTSDEPPTRFIPDAVVIEQVNIDDSSIKKRLAELQMVKRETYRVSPGDKFNMDVYGEKDLEIKEIIVKSDGTMSLPLIGDINVAELSIPEAVASIESAYRKYIYYPKVTLMPYEMKNSRFTIIGKVVMPGVYYFDGKIRVLDAIAKSKGLATGLFDSNTVELADLEHSFIKRGSELLPVDFAELVHRGGMLMNIPIMDGDYIYIASAVNREYYMLGELSDPGYYGYIEGLTVSKAIAKAKGVLRSASKQLVVIRGSITHPQVYKIDYNRILSGEQRDFQLNASDIVYIPKSNFAKWNDIMIQLMPTFSNLFFAASMFDAPTPEE</sequence>
<dbReference type="InterPro" id="IPR049712">
    <property type="entry name" value="Poly_export"/>
</dbReference>
<feature type="domain" description="Soluble ligand binding" evidence="3">
    <location>
        <begin position="256"/>
        <end position="296"/>
    </location>
</feature>
<dbReference type="Gene3D" id="3.30.1950.10">
    <property type="entry name" value="wza like domain"/>
    <property type="match status" value="1"/>
</dbReference>
<name>A0A3N2DPC8_9GAMM</name>
<dbReference type="Pfam" id="PF10531">
    <property type="entry name" value="SLBB"/>
    <property type="match status" value="1"/>
</dbReference>
<feature type="domain" description="Polysaccharide export protein N-terminal" evidence="2">
    <location>
        <begin position="82"/>
        <end position="153"/>
    </location>
</feature>
<keyword evidence="1" id="KW-0732">Signal</keyword>
<evidence type="ECO:0000313" key="4">
    <source>
        <dbReference type="EMBL" id="ROS01509.1"/>
    </source>
</evidence>
<comment type="caution">
    <text evidence="4">The sequence shown here is derived from an EMBL/GenBank/DDBJ whole genome shotgun (WGS) entry which is preliminary data.</text>
</comment>
<dbReference type="OrthoDB" id="9808948at2"/>
<dbReference type="PANTHER" id="PTHR33619">
    <property type="entry name" value="POLYSACCHARIDE EXPORT PROTEIN GFCE-RELATED"/>
    <property type="match status" value="1"/>
</dbReference>
<evidence type="ECO:0000259" key="3">
    <source>
        <dbReference type="Pfam" id="PF10531"/>
    </source>
</evidence>
<accession>A0A3N2DPC8</accession>
<dbReference type="RefSeq" id="WP_123712294.1">
    <property type="nucleotide sequence ID" value="NZ_RKHR01000004.1"/>
</dbReference>
<evidence type="ECO:0000313" key="5">
    <source>
        <dbReference type="Proteomes" id="UP000275394"/>
    </source>
</evidence>
<dbReference type="Gene3D" id="3.10.560.10">
    <property type="entry name" value="Outer membrane lipoprotein wza domain like"/>
    <property type="match status" value="2"/>
</dbReference>